<dbReference type="Proteomes" id="UP001166293">
    <property type="component" value="Unassembled WGS sequence"/>
</dbReference>
<evidence type="ECO:0000313" key="2">
    <source>
        <dbReference type="EMBL" id="MBV2360375.1"/>
    </source>
</evidence>
<organism evidence="2 3">
    <name type="scientific">Thalassococcus arenae</name>
    <dbReference type="NCBI Taxonomy" id="2851652"/>
    <lineage>
        <taxon>Bacteria</taxon>
        <taxon>Pseudomonadati</taxon>
        <taxon>Pseudomonadota</taxon>
        <taxon>Alphaproteobacteria</taxon>
        <taxon>Rhodobacterales</taxon>
        <taxon>Roseobacteraceae</taxon>
        <taxon>Thalassococcus</taxon>
    </lineage>
</organism>
<sequence length="142" mass="16161">MDHRAECYCGEVALVVEGDPVLQCFCHCRSCRRWSGQPVTACLLWPEDRVRFVRGRERMLRFSITEHPEGGKFSCRTCGGAICTFLPKTRLYDVFHGVLVDFDFRPAMHINYAERVLSMPDGLPKFRDMPERSGGTGTLIGE</sequence>
<feature type="domain" description="CENP-V/GFA" evidence="1">
    <location>
        <begin position="3"/>
        <end position="121"/>
    </location>
</feature>
<dbReference type="InterPro" id="IPR006913">
    <property type="entry name" value="CENP-V/GFA"/>
</dbReference>
<proteinExistence type="predicted"/>
<dbReference type="PANTHER" id="PTHR33337:SF40">
    <property type="entry name" value="CENP-V_GFA DOMAIN-CONTAINING PROTEIN-RELATED"/>
    <property type="match status" value="1"/>
</dbReference>
<evidence type="ECO:0000259" key="1">
    <source>
        <dbReference type="PROSITE" id="PS51891"/>
    </source>
</evidence>
<name>A0ABS6NA10_9RHOB</name>
<dbReference type="PANTHER" id="PTHR33337">
    <property type="entry name" value="GFA DOMAIN-CONTAINING PROTEIN"/>
    <property type="match status" value="1"/>
</dbReference>
<gene>
    <name evidence="2" type="ORF">KUH32_11350</name>
</gene>
<dbReference type="RefSeq" id="WP_217778473.1">
    <property type="nucleotide sequence ID" value="NZ_JAHRWL010000002.1"/>
</dbReference>
<dbReference type="PROSITE" id="PS51891">
    <property type="entry name" value="CENP_V_GFA"/>
    <property type="match status" value="1"/>
</dbReference>
<dbReference type="EMBL" id="JAHRWL010000002">
    <property type="protein sequence ID" value="MBV2360375.1"/>
    <property type="molecule type" value="Genomic_DNA"/>
</dbReference>
<keyword evidence="3" id="KW-1185">Reference proteome</keyword>
<protein>
    <submittedName>
        <fullName evidence="2">GFA family protein</fullName>
    </submittedName>
</protein>
<evidence type="ECO:0000313" key="3">
    <source>
        <dbReference type="Proteomes" id="UP001166293"/>
    </source>
</evidence>
<accession>A0ABS6NA10</accession>
<reference evidence="2" key="1">
    <citation type="submission" date="2021-06" db="EMBL/GenBank/DDBJ databases">
        <title>Thalassococcus sp. CAU 1522 isolated from sea sand, Republic of Korea.</title>
        <authorList>
            <person name="Kim W."/>
        </authorList>
    </citation>
    <scope>NUCLEOTIDE SEQUENCE</scope>
    <source>
        <strain evidence="2">CAU 1522</strain>
    </source>
</reference>
<dbReference type="Pfam" id="PF04828">
    <property type="entry name" value="GFA"/>
    <property type="match status" value="1"/>
</dbReference>
<comment type="caution">
    <text evidence="2">The sequence shown here is derived from an EMBL/GenBank/DDBJ whole genome shotgun (WGS) entry which is preliminary data.</text>
</comment>